<reference evidence="1" key="1">
    <citation type="journal article" date="2020" name="Cell">
        <title>Large-Scale Comparative Analyses of Tick Genomes Elucidate Their Genetic Diversity and Vector Capacities.</title>
        <authorList>
            <consortium name="Tick Genome and Microbiome Consortium (TIGMIC)"/>
            <person name="Jia N."/>
            <person name="Wang J."/>
            <person name="Shi W."/>
            <person name="Du L."/>
            <person name="Sun Y."/>
            <person name="Zhan W."/>
            <person name="Jiang J.F."/>
            <person name="Wang Q."/>
            <person name="Zhang B."/>
            <person name="Ji P."/>
            <person name="Bell-Sakyi L."/>
            <person name="Cui X.M."/>
            <person name="Yuan T.T."/>
            <person name="Jiang B.G."/>
            <person name="Yang W.F."/>
            <person name="Lam T.T."/>
            <person name="Chang Q.C."/>
            <person name="Ding S.J."/>
            <person name="Wang X.J."/>
            <person name="Zhu J.G."/>
            <person name="Ruan X.D."/>
            <person name="Zhao L."/>
            <person name="Wei J.T."/>
            <person name="Ye R.Z."/>
            <person name="Que T.C."/>
            <person name="Du C.H."/>
            <person name="Zhou Y.H."/>
            <person name="Cheng J.X."/>
            <person name="Dai P.F."/>
            <person name="Guo W.B."/>
            <person name="Han X.H."/>
            <person name="Huang E.J."/>
            <person name="Li L.F."/>
            <person name="Wei W."/>
            <person name="Gao Y.C."/>
            <person name="Liu J.Z."/>
            <person name="Shao H.Z."/>
            <person name="Wang X."/>
            <person name="Wang C.C."/>
            <person name="Yang T.C."/>
            <person name="Huo Q.B."/>
            <person name="Li W."/>
            <person name="Chen H.Y."/>
            <person name="Chen S.E."/>
            <person name="Zhou L.G."/>
            <person name="Ni X.B."/>
            <person name="Tian J.H."/>
            <person name="Sheng Y."/>
            <person name="Liu T."/>
            <person name="Pan Y.S."/>
            <person name="Xia L.Y."/>
            <person name="Li J."/>
            <person name="Zhao F."/>
            <person name="Cao W.C."/>
        </authorList>
    </citation>
    <scope>NUCLEOTIDE SEQUENCE</scope>
    <source>
        <strain evidence="1">Rsan-2018</strain>
    </source>
</reference>
<reference evidence="1" key="2">
    <citation type="submission" date="2021-09" db="EMBL/GenBank/DDBJ databases">
        <authorList>
            <person name="Jia N."/>
            <person name="Wang J."/>
            <person name="Shi W."/>
            <person name="Du L."/>
            <person name="Sun Y."/>
            <person name="Zhan W."/>
            <person name="Jiang J."/>
            <person name="Wang Q."/>
            <person name="Zhang B."/>
            <person name="Ji P."/>
            <person name="Sakyi L.B."/>
            <person name="Cui X."/>
            <person name="Yuan T."/>
            <person name="Jiang B."/>
            <person name="Yang W."/>
            <person name="Lam T.T.-Y."/>
            <person name="Chang Q."/>
            <person name="Ding S."/>
            <person name="Wang X."/>
            <person name="Zhu J."/>
            <person name="Ruan X."/>
            <person name="Zhao L."/>
            <person name="Wei J."/>
            <person name="Que T."/>
            <person name="Du C."/>
            <person name="Cheng J."/>
            <person name="Dai P."/>
            <person name="Han X."/>
            <person name="Huang E."/>
            <person name="Gao Y."/>
            <person name="Liu J."/>
            <person name="Shao H."/>
            <person name="Ye R."/>
            <person name="Li L."/>
            <person name="Wei W."/>
            <person name="Wang X."/>
            <person name="Wang C."/>
            <person name="Huo Q."/>
            <person name="Li W."/>
            <person name="Guo W."/>
            <person name="Chen H."/>
            <person name="Chen S."/>
            <person name="Zhou L."/>
            <person name="Zhou L."/>
            <person name="Ni X."/>
            <person name="Tian J."/>
            <person name="Zhou Y."/>
            <person name="Sheng Y."/>
            <person name="Liu T."/>
            <person name="Pan Y."/>
            <person name="Xia L."/>
            <person name="Li J."/>
            <person name="Zhao F."/>
            <person name="Cao W."/>
        </authorList>
    </citation>
    <scope>NUCLEOTIDE SEQUENCE</scope>
    <source>
        <strain evidence="1">Rsan-2018</strain>
        <tissue evidence="1">Larvae</tissue>
    </source>
</reference>
<organism evidence="1 2">
    <name type="scientific">Rhipicephalus sanguineus</name>
    <name type="common">Brown dog tick</name>
    <name type="synonym">Ixodes sanguineus</name>
    <dbReference type="NCBI Taxonomy" id="34632"/>
    <lineage>
        <taxon>Eukaryota</taxon>
        <taxon>Metazoa</taxon>
        <taxon>Ecdysozoa</taxon>
        <taxon>Arthropoda</taxon>
        <taxon>Chelicerata</taxon>
        <taxon>Arachnida</taxon>
        <taxon>Acari</taxon>
        <taxon>Parasitiformes</taxon>
        <taxon>Ixodida</taxon>
        <taxon>Ixodoidea</taxon>
        <taxon>Ixodidae</taxon>
        <taxon>Rhipicephalinae</taxon>
        <taxon>Rhipicephalus</taxon>
        <taxon>Rhipicephalus</taxon>
    </lineage>
</organism>
<gene>
    <name evidence="1" type="ORF">HPB52_007834</name>
</gene>
<dbReference type="EMBL" id="JABSTV010001247">
    <property type="protein sequence ID" value="KAH7972146.1"/>
    <property type="molecule type" value="Genomic_DNA"/>
</dbReference>
<name>A0A9D4Q9Y0_RHISA</name>
<comment type="caution">
    <text evidence="1">The sequence shown here is derived from an EMBL/GenBank/DDBJ whole genome shotgun (WGS) entry which is preliminary data.</text>
</comment>
<accession>A0A9D4Q9Y0</accession>
<keyword evidence="2" id="KW-1185">Reference proteome</keyword>
<evidence type="ECO:0000313" key="2">
    <source>
        <dbReference type="Proteomes" id="UP000821837"/>
    </source>
</evidence>
<evidence type="ECO:0000313" key="1">
    <source>
        <dbReference type="EMBL" id="KAH7972146.1"/>
    </source>
</evidence>
<dbReference type="AlphaFoldDB" id="A0A9D4Q9Y0"/>
<sequence>MHRITEFPWNVVRSTLPEVSKQQASTGKVVVLGECVVDERQKKVLSLGPKFCSEPGLGPVHRLALALTISSKAHELEKARCVGEAAGVVASNRGRVPSKVRMNSLANDLVAKGIGPLLSDKEGSFVLMTEGTFLEKATRAVDKNLKKVKEKPMAIKKRAVSLLEGLNLN</sequence>
<proteinExistence type="predicted"/>
<protein>
    <submittedName>
        <fullName evidence="1">Uncharacterized protein</fullName>
    </submittedName>
</protein>
<dbReference type="Proteomes" id="UP000821837">
    <property type="component" value="Chromosome 11"/>
</dbReference>